<evidence type="ECO:0000313" key="2">
    <source>
        <dbReference type="EMBL" id="TBU56955.1"/>
    </source>
</evidence>
<sequence length="73" mass="8021">MCLLVERDSHSYGKNCFIPPPSQELPPQQNRTTPMSCHNASSSPARIQPLSYPPNDPDHSCTVANIPLHTTPP</sequence>
<dbReference type="EMBL" id="ML145143">
    <property type="protein sequence ID" value="TBU56955.1"/>
    <property type="molecule type" value="Genomic_DNA"/>
</dbReference>
<gene>
    <name evidence="2" type="ORF">BD310DRAFT_930347</name>
</gene>
<evidence type="ECO:0000256" key="1">
    <source>
        <dbReference type="SAM" id="MobiDB-lite"/>
    </source>
</evidence>
<dbReference type="AlphaFoldDB" id="A0A4Q9PRJ8"/>
<name>A0A4Q9PRJ8_9APHY</name>
<proteinExistence type="predicted"/>
<feature type="region of interest" description="Disordered" evidence="1">
    <location>
        <begin position="15"/>
        <end position="58"/>
    </location>
</feature>
<organism evidence="2 3">
    <name type="scientific">Dichomitus squalens</name>
    <dbReference type="NCBI Taxonomy" id="114155"/>
    <lineage>
        <taxon>Eukaryota</taxon>
        <taxon>Fungi</taxon>
        <taxon>Dikarya</taxon>
        <taxon>Basidiomycota</taxon>
        <taxon>Agaricomycotina</taxon>
        <taxon>Agaricomycetes</taxon>
        <taxon>Polyporales</taxon>
        <taxon>Polyporaceae</taxon>
        <taxon>Dichomitus</taxon>
    </lineage>
</organism>
<feature type="compositionally biased region" description="Polar residues" evidence="1">
    <location>
        <begin position="25"/>
        <end position="45"/>
    </location>
</feature>
<protein>
    <submittedName>
        <fullName evidence="2">Uncharacterized protein</fullName>
    </submittedName>
</protein>
<reference evidence="2 3" key="1">
    <citation type="submission" date="2019-01" db="EMBL/GenBank/DDBJ databases">
        <title>Draft genome sequences of three monokaryotic isolates of the white-rot basidiomycete fungus Dichomitus squalens.</title>
        <authorList>
            <consortium name="DOE Joint Genome Institute"/>
            <person name="Lopez S.C."/>
            <person name="Andreopoulos B."/>
            <person name="Pangilinan J."/>
            <person name="Lipzen A."/>
            <person name="Riley R."/>
            <person name="Ahrendt S."/>
            <person name="Ng V."/>
            <person name="Barry K."/>
            <person name="Daum C."/>
            <person name="Grigoriev I.V."/>
            <person name="Hilden K.S."/>
            <person name="Makela M.R."/>
            <person name="de Vries R.P."/>
        </authorList>
    </citation>
    <scope>NUCLEOTIDE SEQUENCE [LARGE SCALE GENOMIC DNA]</scope>
    <source>
        <strain evidence="2 3">CBS 464.89</strain>
    </source>
</reference>
<evidence type="ECO:0000313" key="3">
    <source>
        <dbReference type="Proteomes" id="UP000292082"/>
    </source>
</evidence>
<dbReference type="Proteomes" id="UP000292082">
    <property type="component" value="Unassembled WGS sequence"/>
</dbReference>
<keyword evidence="3" id="KW-1185">Reference proteome</keyword>
<accession>A0A4Q9PRJ8</accession>